<protein>
    <submittedName>
        <fullName evidence="2">DUF1361 domain-containing protein</fullName>
    </submittedName>
</protein>
<dbReference type="OrthoDB" id="4540541at2"/>
<dbReference type="Proteomes" id="UP000297871">
    <property type="component" value="Unassembled WGS sequence"/>
</dbReference>
<evidence type="ECO:0000313" key="2">
    <source>
        <dbReference type="EMBL" id="TGL36577.1"/>
    </source>
</evidence>
<keyword evidence="1" id="KW-0812">Transmembrane</keyword>
<dbReference type="Pfam" id="PF07099">
    <property type="entry name" value="DUF1361"/>
    <property type="match status" value="1"/>
</dbReference>
<keyword evidence="1" id="KW-1133">Transmembrane helix</keyword>
<dbReference type="PROSITE" id="PS51257">
    <property type="entry name" value="PROKAR_LIPOPROTEIN"/>
    <property type="match status" value="1"/>
</dbReference>
<evidence type="ECO:0000313" key="3">
    <source>
        <dbReference type="Proteomes" id="UP000297871"/>
    </source>
</evidence>
<sequence length="236" mass="27463">MKLISKIPFIQQLFVFSLSCFVSVFLVAMRISVSREKSFSFLVWNLFLAIVPLVISYFIYAYYEFRNRRIGLFFFILLGLWLLFFPNAPYIVTDFVHLRLRNSIPIWFDILMIFSFSWCGLFSGFISLRMIQLVLNDKTNHWFGWAFVVLISPITILGVCIGRFYRWNSWDLIANPQSLFLDSWGFLNIVYGNWKLFLVIGFLSCGMFLAYLLALSLGGMSLNSNSVRGSLQGRGF</sequence>
<dbReference type="InterPro" id="IPR009793">
    <property type="entry name" value="DUF1361"/>
</dbReference>
<feature type="transmembrane region" description="Helical" evidence="1">
    <location>
        <begin position="196"/>
        <end position="218"/>
    </location>
</feature>
<feature type="transmembrane region" description="Helical" evidence="1">
    <location>
        <begin position="104"/>
        <end position="130"/>
    </location>
</feature>
<keyword evidence="1" id="KW-0472">Membrane</keyword>
<comment type="caution">
    <text evidence="2">The sequence shown here is derived from an EMBL/GenBank/DDBJ whole genome shotgun (WGS) entry which is preliminary data.</text>
</comment>
<proteinExistence type="predicted"/>
<name>A0A4R9JAX9_9LEPT</name>
<feature type="transmembrane region" description="Helical" evidence="1">
    <location>
        <begin position="142"/>
        <end position="165"/>
    </location>
</feature>
<organism evidence="2 3">
    <name type="scientific">Leptospira koniambonensis</name>
    <dbReference type="NCBI Taxonomy" id="2484950"/>
    <lineage>
        <taxon>Bacteria</taxon>
        <taxon>Pseudomonadati</taxon>
        <taxon>Spirochaetota</taxon>
        <taxon>Spirochaetia</taxon>
        <taxon>Leptospirales</taxon>
        <taxon>Leptospiraceae</taxon>
        <taxon>Leptospira</taxon>
    </lineage>
</organism>
<dbReference type="EMBL" id="RQFY01000001">
    <property type="protein sequence ID" value="TGL36577.1"/>
    <property type="molecule type" value="Genomic_DNA"/>
</dbReference>
<feature type="transmembrane region" description="Helical" evidence="1">
    <location>
        <begin position="12"/>
        <end position="33"/>
    </location>
</feature>
<evidence type="ECO:0000256" key="1">
    <source>
        <dbReference type="SAM" id="Phobius"/>
    </source>
</evidence>
<keyword evidence="3" id="KW-1185">Reference proteome</keyword>
<reference evidence="2" key="1">
    <citation type="journal article" date="2019" name="PLoS Negl. Trop. Dis.">
        <title>Revisiting the worldwide diversity of Leptospira species in the environment.</title>
        <authorList>
            <person name="Vincent A.T."/>
            <person name="Schiettekatte O."/>
            <person name="Bourhy P."/>
            <person name="Veyrier F.J."/>
            <person name="Picardeau M."/>
        </authorList>
    </citation>
    <scope>NUCLEOTIDE SEQUENCE [LARGE SCALE GENOMIC DNA]</scope>
    <source>
        <strain evidence="2">201800265</strain>
    </source>
</reference>
<accession>A0A4R9JAX9</accession>
<feature type="transmembrane region" description="Helical" evidence="1">
    <location>
        <begin position="70"/>
        <end position="92"/>
    </location>
</feature>
<dbReference type="RefSeq" id="WP_135613521.1">
    <property type="nucleotide sequence ID" value="NZ_RQFY01000001.1"/>
</dbReference>
<dbReference type="AlphaFoldDB" id="A0A4R9JAX9"/>
<feature type="transmembrane region" description="Helical" evidence="1">
    <location>
        <begin position="39"/>
        <end position="63"/>
    </location>
</feature>
<gene>
    <name evidence="2" type="ORF">EHQ52_01480</name>
</gene>